<name>A0ABN5TPW3_9PSED</name>
<gene>
    <name evidence="1" type="ORF">EI693_22275</name>
</gene>
<sequence>MPTDENEFVFFSSVKPGAGWIFFEQNVSNKNVVVVVDDVREISRLMEGSYGMEYFVSNECGDFLIAVNWYVIEYTDGAIAAD</sequence>
<dbReference type="EMBL" id="CP034337">
    <property type="protein sequence ID" value="AZL76542.1"/>
    <property type="molecule type" value="Genomic_DNA"/>
</dbReference>
<keyword evidence="2" id="KW-1185">Reference proteome</keyword>
<evidence type="ECO:0000313" key="2">
    <source>
        <dbReference type="Proteomes" id="UP000272622"/>
    </source>
</evidence>
<dbReference type="Proteomes" id="UP000272622">
    <property type="component" value="Chromosome"/>
</dbReference>
<proteinExistence type="predicted"/>
<accession>A0ABN5TPW3</accession>
<reference evidence="1 2" key="1">
    <citation type="submission" date="2018-12" db="EMBL/GenBank/DDBJ databases">
        <authorList>
            <person name="Li S."/>
            <person name="Yang R."/>
            <person name="Chen G."/>
            <person name="Zou L."/>
            <person name="Zhang C."/>
            <person name="Chen Y."/>
            <person name="Liu Z."/>
            <person name="Li Y."/>
            <person name="Yan Y."/>
            <person name="Huang M."/>
            <person name="Chen T."/>
        </authorList>
    </citation>
    <scope>NUCLEOTIDE SEQUENCE [LARGE SCALE GENOMIC DNA]</scope>
    <source>
        <strain evidence="1 2">2014</strain>
    </source>
</reference>
<evidence type="ECO:0000313" key="1">
    <source>
        <dbReference type="EMBL" id="AZL76542.1"/>
    </source>
</evidence>
<protein>
    <submittedName>
        <fullName evidence="1">Uncharacterized protein</fullName>
    </submittedName>
</protein>
<organism evidence="1 2">
    <name type="scientific">Pseudomonas oryziphila</name>
    <dbReference type="NCBI Taxonomy" id="2894079"/>
    <lineage>
        <taxon>Bacteria</taxon>
        <taxon>Pseudomonadati</taxon>
        <taxon>Pseudomonadota</taxon>
        <taxon>Gammaproteobacteria</taxon>
        <taxon>Pseudomonadales</taxon>
        <taxon>Pseudomonadaceae</taxon>
        <taxon>Pseudomonas</taxon>
    </lineage>
</organism>